<keyword evidence="3 6" id="KW-0378">Hydrolase</keyword>
<evidence type="ECO:0000256" key="1">
    <source>
        <dbReference type="ARBA" id="ARBA00011073"/>
    </source>
</evidence>
<evidence type="ECO:0000256" key="7">
    <source>
        <dbReference type="RuleBase" id="RU003355"/>
    </source>
</evidence>
<dbReference type="InterPro" id="IPR022398">
    <property type="entry name" value="Peptidase_S8_His-AS"/>
</dbReference>
<feature type="signal peptide" evidence="8">
    <location>
        <begin position="1"/>
        <end position="26"/>
    </location>
</feature>
<dbReference type="GO" id="GO:0004252">
    <property type="term" value="F:serine-type endopeptidase activity"/>
    <property type="evidence" value="ECO:0007669"/>
    <property type="project" value="UniProtKB-UniRule"/>
</dbReference>
<keyword evidence="11" id="KW-1185">Reference proteome</keyword>
<dbReference type="InterPro" id="IPR015500">
    <property type="entry name" value="Peptidase_S8_subtilisin-rel"/>
</dbReference>
<protein>
    <submittedName>
        <fullName evidence="10">Subtilisin family serine protease</fullName>
    </submittedName>
</protein>
<feature type="chain" id="PRO_5031178108" evidence="8">
    <location>
        <begin position="27"/>
        <end position="1073"/>
    </location>
</feature>
<feature type="active site" description="Charge relay system" evidence="5 6">
    <location>
        <position position="207"/>
    </location>
</feature>
<evidence type="ECO:0000259" key="9">
    <source>
        <dbReference type="Pfam" id="PF00082"/>
    </source>
</evidence>
<dbReference type="InterPro" id="IPR000209">
    <property type="entry name" value="Peptidase_S8/S53_dom"/>
</dbReference>
<organism evidence="10 11">
    <name type="scientific">Nonomuraea soli</name>
    <dbReference type="NCBI Taxonomy" id="1032476"/>
    <lineage>
        <taxon>Bacteria</taxon>
        <taxon>Bacillati</taxon>
        <taxon>Actinomycetota</taxon>
        <taxon>Actinomycetes</taxon>
        <taxon>Streptosporangiales</taxon>
        <taxon>Streptosporangiaceae</taxon>
        <taxon>Nonomuraea</taxon>
    </lineage>
</organism>
<dbReference type="AlphaFoldDB" id="A0A7W0CD24"/>
<dbReference type="InterPro" id="IPR036852">
    <property type="entry name" value="Peptidase_S8/S53_dom_sf"/>
</dbReference>
<dbReference type="PROSITE" id="PS00138">
    <property type="entry name" value="SUBTILASE_SER"/>
    <property type="match status" value="1"/>
</dbReference>
<feature type="active site" description="Charge relay system" evidence="5 6">
    <location>
        <position position="410"/>
    </location>
</feature>
<evidence type="ECO:0000313" key="11">
    <source>
        <dbReference type="Proteomes" id="UP000530928"/>
    </source>
</evidence>
<keyword evidence="4 6" id="KW-0720">Serine protease</keyword>
<dbReference type="RefSeq" id="WP_181607518.1">
    <property type="nucleotide sequence ID" value="NZ_BAABAM010000001.1"/>
</dbReference>
<evidence type="ECO:0000256" key="5">
    <source>
        <dbReference type="PIRSR" id="PIRSR615500-1"/>
    </source>
</evidence>
<dbReference type="GO" id="GO:0005975">
    <property type="term" value="P:carbohydrate metabolic process"/>
    <property type="evidence" value="ECO:0007669"/>
    <property type="project" value="UniProtKB-ARBA"/>
</dbReference>
<evidence type="ECO:0000256" key="3">
    <source>
        <dbReference type="ARBA" id="ARBA00022801"/>
    </source>
</evidence>
<dbReference type="Gene3D" id="3.40.50.200">
    <property type="entry name" value="Peptidase S8/S53 domain"/>
    <property type="match status" value="1"/>
</dbReference>
<dbReference type="PROSITE" id="PS51892">
    <property type="entry name" value="SUBTILASE"/>
    <property type="match status" value="1"/>
</dbReference>
<dbReference type="InterPro" id="IPR023827">
    <property type="entry name" value="Peptidase_S8_Asp-AS"/>
</dbReference>
<name>A0A7W0CD24_9ACTN</name>
<dbReference type="EMBL" id="JACDUR010000001">
    <property type="protein sequence ID" value="MBA2888930.1"/>
    <property type="molecule type" value="Genomic_DNA"/>
</dbReference>
<proteinExistence type="inferred from homology"/>
<evidence type="ECO:0000256" key="6">
    <source>
        <dbReference type="PROSITE-ProRule" id="PRU01240"/>
    </source>
</evidence>
<accession>A0A7W0CD24</accession>
<keyword evidence="2 6" id="KW-0645">Protease</keyword>
<dbReference type="GO" id="GO:0006508">
    <property type="term" value="P:proteolysis"/>
    <property type="evidence" value="ECO:0007669"/>
    <property type="project" value="UniProtKB-KW"/>
</dbReference>
<dbReference type="Proteomes" id="UP000530928">
    <property type="component" value="Unassembled WGS sequence"/>
</dbReference>
<gene>
    <name evidence="10" type="ORF">HNR30_000265</name>
</gene>
<dbReference type="PROSITE" id="PS00136">
    <property type="entry name" value="SUBTILASE_ASP"/>
    <property type="match status" value="1"/>
</dbReference>
<dbReference type="PANTHER" id="PTHR43399">
    <property type="entry name" value="SUBTILISIN-RELATED"/>
    <property type="match status" value="1"/>
</dbReference>
<dbReference type="Gene3D" id="2.60.40.10">
    <property type="entry name" value="Immunoglobulins"/>
    <property type="match status" value="1"/>
</dbReference>
<evidence type="ECO:0000256" key="8">
    <source>
        <dbReference type="SAM" id="SignalP"/>
    </source>
</evidence>
<keyword evidence="8" id="KW-0732">Signal</keyword>
<sequence>MWRKKGAASLSLAVLAGLLAASPAHAEPGRSAPGDAAPEKSVTLITGDKVTLRGQALRFVPGSGRKTSYLRFGAGDELTVIPTDVADLVARGVLDERLFQVNRLVADGLDDASSPTLPLIVQYPATARAALPAGGTALPSINGVALAPAKDQPILQTLMSARSVSASKIWLDAPVKVALEQSVPQVGAPEAWQAGYTGQGVKVAVLDTGIDATHPDLAKQIEATQNFTYGGTVADGHGHGTHVASTIAGLGATHKGVAPGARLLIGKVLSDSGSGATSRIISGMEWAARSGAKIINMSLGGVDSPGEDPMEQAVARLTAETGALFVIAAGNDGDQSYTVGSPGSSDSALTVGAVDKQDVMARFSSRGPRAGDNALKPDLVAPGVDIVAARSSASSLPAVDGGYTSMSGTSMATPHVAGAAAVLAQRHPDWTWQQLKSALTGSAKAIDAPAFQQGSGRLDVARAVRQEVFATATTLSFGSVAHPYEGVVERTVTYTNAGSAPVTLQLSATAAAHTGEAAPAGMFAVPAEVTVPAGGSSEVKVTATPSLGVAGPYAGRITARSADGSVAVQTGLSLDKAVRTHKVKLTVLDREGTVPDPAARALPVYFESMSGAPRLMFPVANGSAEIELAEGRYLAIAAPLTIVPGQEMDNSLVVLPDVEVTGEREIVFDARTARTMDVKTDKPDSETSAEEMLFTRERPGGLAPILVGAASGEEGQRFSVTPTGEVDGFAFRLWSVIGRRGADGYFADSPYAYYLMFRTEGRVPESHTARDRDLAAVPVEFAAIRQKLLTPMVVFAGPPSSWGPLPSALEMHTTLPSKRTEYFTPGIGYTRGLNTFLTLEHEPERTFKAHRRYRAERWNQAVLAPALPDWGGLSRAGDKLTIGMPLAHTPTEGRTGFVMLSDTRTTLYAADGTQVAAADQVPMQLSPVTFTAPAGKYRVVMEGTADRYTSELSTPITSAWTFTSQQDGPAQVLAVVAAPELDLDNAAPAGPMTLPLRLESTSRALPAKVGAEVSYDDGATWHKLAVLPSGPQEYRAVMLNPSKPGGFASLRLTADDRRGNTVTTTVTRAFRLK</sequence>
<reference evidence="10 11" key="1">
    <citation type="submission" date="2020-07" db="EMBL/GenBank/DDBJ databases">
        <title>Genomic Encyclopedia of Type Strains, Phase IV (KMG-IV): sequencing the most valuable type-strain genomes for metagenomic binning, comparative biology and taxonomic classification.</title>
        <authorList>
            <person name="Goeker M."/>
        </authorList>
    </citation>
    <scope>NUCLEOTIDE SEQUENCE [LARGE SCALE GENOMIC DNA]</scope>
    <source>
        <strain evidence="10 11">DSM 45533</strain>
    </source>
</reference>
<dbReference type="PANTHER" id="PTHR43399:SF4">
    <property type="entry name" value="CELL WALL-ASSOCIATED PROTEASE"/>
    <property type="match status" value="1"/>
</dbReference>
<dbReference type="PROSITE" id="PS00137">
    <property type="entry name" value="SUBTILASE_HIS"/>
    <property type="match status" value="1"/>
</dbReference>
<feature type="domain" description="Peptidase S8/S53" evidence="9">
    <location>
        <begin position="198"/>
        <end position="456"/>
    </location>
</feature>
<dbReference type="PRINTS" id="PR00723">
    <property type="entry name" value="SUBTILISIN"/>
</dbReference>
<comment type="similarity">
    <text evidence="1 6 7">Belongs to the peptidase S8 family.</text>
</comment>
<comment type="caution">
    <text evidence="10">The sequence shown here is derived from an EMBL/GenBank/DDBJ whole genome shotgun (WGS) entry which is preliminary data.</text>
</comment>
<evidence type="ECO:0000256" key="4">
    <source>
        <dbReference type="ARBA" id="ARBA00022825"/>
    </source>
</evidence>
<feature type="active site" description="Charge relay system" evidence="5 6">
    <location>
        <position position="239"/>
    </location>
</feature>
<dbReference type="InterPro" id="IPR051048">
    <property type="entry name" value="Peptidase_S8/S53_subtilisin"/>
</dbReference>
<evidence type="ECO:0000256" key="2">
    <source>
        <dbReference type="ARBA" id="ARBA00022670"/>
    </source>
</evidence>
<dbReference type="Pfam" id="PF00082">
    <property type="entry name" value="Peptidase_S8"/>
    <property type="match status" value="1"/>
</dbReference>
<evidence type="ECO:0000313" key="10">
    <source>
        <dbReference type="EMBL" id="MBA2888930.1"/>
    </source>
</evidence>
<dbReference type="InterPro" id="IPR023828">
    <property type="entry name" value="Peptidase_S8_Ser-AS"/>
</dbReference>
<dbReference type="SUPFAM" id="SSF52743">
    <property type="entry name" value="Subtilisin-like"/>
    <property type="match status" value="1"/>
</dbReference>
<dbReference type="InterPro" id="IPR013783">
    <property type="entry name" value="Ig-like_fold"/>
</dbReference>